<dbReference type="SUPFAM" id="SSF50630">
    <property type="entry name" value="Acid proteases"/>
    <property type="match status" value="1"/>
</dbReference>
<sequence>MTIKQNQTQQQRSTMMMIIATVVTVLFPSMSVAFTIISPPSSFSSSITHAISRRHSNSNNNNNDIKNCYLPQQQQQQHCLQNLDLYSSSIDDDDNDDTETTAVPILDDDDEEQQVVEEVVGDDDDSMSSSVRTPLKFIGSYPCLGLKFPNLSTDSQREKNITTGIALDFVLDTASNINTIQGPVAQQLQLEKLTDKRALPGVSSTGPIAGGDTFLLGDSQLEEVLLFSSSPAAALSSSSSLMDNTATDTVDHNKDDDHDEKKIIIQEKEELPFEFMQQLTASVLPGMANPGSAGLLGLAFFYCFEGGVEFRWGLDTQPQQQQQQVQEQQQQQQKEGVQEPKLVDGMVVQQQGSSSESSSQSSITFHGDENEKEFLRTLSRLTRVKIAPIPLTQVPTVRMKINNVEMVALLDTGSPVTVLNERAAKAAGIQTTKKGNDDDNNNNNNNNNKDKNKNNSWNPFASVVDKFKEAQATAEAASKGDVLMIGGIDGQPTNLYRSINDGISISLVADDNDDDISFGGGSSSKNTVYVGNIPGLAALNGIGVDSPPAVVLGLDILRKRPSMLLRARNNEVYF</sequence>
<name>A0A1E7F9Q0_9STRA</name>
<proteinExistence type="predicted"/>
<dbReference type="InParanoid" id="A0A1E7F9Q0"/>
<feature type="compositionally biased region" description="Low complexity" evidence="1">
    <location>
        <begin position="349"/>
        <end position="362"/>
    </location>
</feature>
<evidence type="ECO:0000313" key="2">
    <source>
        <dbReference type="EMBL" id="OEU14910.1"/>
    </source>
</evidence>
<evidence type="ECO:0000313" key="3">
    <source>
        <dbReference type="Proteomes" id="UP000095751"/>
    </source>
</evidence>
<feature type="compositionally biased region" description="Low complexity" evidence="1">
    <location>
        <begin position="319"/>
        <end position="335"/>
    </location>
</feature>
<dbReference type="GO" id="GO:0016592">
    <property type="term" value="C:mediator complex"/>
    <property type="evidence" value="ECO:0007669"/>
    <property type="project" value="TreeGrafter"/>
</dbReference>
<evidence type="ECO:0000256" key="1">
    <source>
        <dbReference type="SAM" id="MobiDB-lite"/>
    </source>
</evidence>
<feature type="region of interest" description="Disordered" evidence="1">
    <location>
        <begin position="427"/>
        <end position="458"/>
    </location>
</feature>
<keyword evidence="3" id="KW-1185">Reference proteome</keyword>
<dbReference type="PANTHER" id="PTHR46007:SF8">
    <property type="entry name" value="C2H2-TYPE DOMAIN-CONTAINING PROTEIN"/>
    <property type="match status" value="1"/>
</dbReference>
<dbReference type="Proteomes" id="UP000095751">
    <property type="component" value="Unassembled WGS sequence"/>
</dbReference>
<feature type="region of interest" description="Disordered" evidence="1">
    <location>
        <begin position="319"/>
        <end position="368"/>
    </location>
</feature>
<organism evidence="2 3">
    <name type="scientific">Fragilariopsis cylindrus CCMP1102</name>
    <dbReference type="NCBI Taxonomy" id="635003"/>
    <lineage>
        <taxon>Eukaryota</taxon>
        <taxon>Sar</taxon>
        <taxon>Stramenopiles</taxon>
        <taxon>Ochrophyta</taxon>
        <taxon>Bacillariophyta</taxon>
        <taxon>Bacillariophyceae</taxon>
        <taxon>Bacillariophycidae</taxon>
        <taxon>Bacillariales</taxon>
        <taxon>Bacillariaceae</taxon>
        <taxon>Fragilariopsis</taxon>
    </lineage>
</organism>
<dbReference type="InterPro" id="IPR021109">
    <property type="entry name" value="Peptidase_aspartic_dom_sf"/>
</dbReference>
<accession>A0A1E7F9Q0</accession>
<gene>
    <name evidence="2" type="ORF">FRACYDRAFT_269708</name>
</gene>
<dbReference type="PANTHER" id="PTHR46007">
    <property type="entry name" value="MEDIATOR OF RNA POLYMERASE II TRANSCRIPTION SUBUNIT 12"/>
    <property type="match status" value="1"/>
</dbReference>
<dbReference type="KEGG" id="fcy:FRACYDRAFT_269708"/>
<dbReference type="Gene3D" id="2.40.70.10">
    <property type="entry name" value="Acid Proteases"/>
    <property type="match status" value="1"/>
</dbReference>
<dbReference type="InterPro" id="IPR051647">
    <property type="entry name" value="Mediator_comp_sub12"/>
</dbReference>
<dbReference type="OrthoDB" id="45996at2759"/>
<dbReference type="Pfam" id="PF13650">
    <property type="entry name" value="Asp_protease_2"/>
    <property type="match status" value="1"/>
</dbReference>
<protein>
    <recommendedName>
        <fullName evidence="4">Peptidase A2 domain-containing protein</fullName>
    </recommendedName>
</protein>
<dbReference type="GO" id="GO:0045944">
    <property type="term" value="P:positive regulation of transcription by RNA polymerase II"/>
    <property type="evidence" value="ECO:0007669"/>
    <property type="project" value="TreeGrafter"/>
</dbReference>
<evidence type="ECO:0008006" key="4">
    <source>
        <dbReference type="Google" id="ProtNLM"/>
    </source>
</evidence>
<dbReference type="EMBL" id="KV784360">
    <property type="protein sequence ID" value="OEU14910.1"/>
    <property type="molecule type" value="Genomic_DNA"/>
</dbReference>
<reference evidence="2 3" key="1">
    <citation type="submission" date="2016-09" db="EMBL/GenBank/DDBJ databases">
        <title>Extensive genetic diversity and differential bi-allelic expression allows diatom success in the polar Southern Ocean.</title>
        <authorList>
            <consortium name="DOE Joint Genome Institute"/>
            <person name="Mock T."/>
            <person name="Otillar R.P."/>
            <person name="Strauss J."/>
            <person name="Dupont C."/>
            <person name="Frickenhaus S."/>
            <person name="Maumus F."/>
            <person name="Mcmullan M."/>
            <person name="Sanges R."/>
            <person name="Schmutz J."/>
            <person name="Toseland A."/>
            <person name="Valas R."/>
            <person name="Veluchamy A."/>
            <person name="Ward B.J."/>
            <person name="Allen A."/>
            <person name="Barry K."/>
            <person name="Falciatore A."/>
            <person name="Ferrante M."/>
            <person name="Fortunato A.E."/>
            <person name="Gloeckner G."/>
            <person name="Gruber A."/>
            <person name="Hipkin R."/>
            <person name="Janech M."/>
            <person name="Kroth P."/>
            <person name="Leese F."/>
            <person name="Lindquist E."/>
            <person name="Lyon B.R."/>
            <person name="Martin J."/>
            <person name="Mayer C."/>
            <person name="Parker M."/>
            <person name="Quesneville H."/>
            <person name="Raymond J."/>
            <person name="Uhlig C."/>
            <person name="Valentin K.U."/>
            <person name="Worden A.Z."/>
            <person name="Armbrust E.V."/>
            <person name="Bowler C."/>
            <person name="Green B."/>
            <person name="Moulton V."/>
            <person name="Van Oosterhout C."/>
            <person name="Grigoriev I."/>
        </authorList>
    </citation>
    <scope>NUCLEOTIDE SEQUENCE [LARGE SCALE GENOMIC DNA]</scope>
    <source>
        <strain evidence="2 3">CCMP1102</strain>
    </source>
</reference>
<dbReference type="AlphaFoldDB" id="A0A1E7F9Q0"/>
<feature type="region of interest" description="Disordered" evidence="1">
    <location>
        <begin position="87"/>
        <end position="111"/>
    </location>
</feature>
<dbReference type="GO" id="GO:0003713">
    <property type="term" value="F:transcription coactivator activity"/>
    <property type="evidence" value="ECO:0007669"/>
    <property type="project" value="TreeGrafter"/>
</dbReference>
<feature type="compositionally biased region" description="Acidic residues" evidence="1">
    <location>
        <begin position="90"/>
        <end position="99"/>
    </location>
</feature>